<evidence type="ECO:0000256" key="2">
    <source>
        <dbReference type="ARBA" id="ARBA00022692"/>
    </source>
</evidence>
<feature type="transmembrane region" description="Helical" evidence="5">
    <location>
        <begin position="165"/>
        <end position="185"/>
    </location>
</feature>
<dbReference type="InterPro" id="IPR011527">
    <property type="entry name" value="ABC1_TM_dom"/>
</dbReference>
<dbReference type="GO" id="GO:0005524">
    <property type="term" value="F:ATP binding"/>
    <property type="evidence" value="ECO:0007669"/>
    <property type="project" value="InterPro"/>
</dbReference>
<dbReference type="InterPro" id="IPR036640">
    <property type="entry name" value="ABC1_TM_sf"/>
</dbReference>
<accession>A0A9D4XIH3</accession>
<keyword evidence="8" id="KW-1185">Reference proteome</keyword>
<protein>
    <recommendedName>
        <fullName evidence="6">ABC transmembrane type-1 domain-containing protein</fullName>
    </recommendedName>
</protein>
<feature type="transmembrane region" description="Helical" evidence="5">
    <location>
        <begin position="197"/>
        <end position="215"/>
    </location>
</feature>
<gene>
    <name evidence="7" type="ORF">KIW84_045411</name>
</gene>
<comment type="subcellular location">
    <subcellularLocation>
        <location evidence="1">Membrane</location>
        <topology evidence="1">Multi-pass membrane protein</topology>
    </subcellularLocation>
</comment>
<evidence type="ECO:0000313" key="8">
    <source>
        <dbReference type="Proteomes" id="UP001058974"/>
    </source>
</evidence>
<dbReference type="Proteomes" id="UP001058974">
    <property type="component" value="Chromosome 4"/>
</dbReference>
<comment type="caution">
    <text evidence="7">The sequence shown here is derived from an EMBL/GenBank/DDBJ whole genome shotgun (WGS) entry which is preliminary data.</text>
</comment>
<evidence type="ECO:0000256" key="1">
    <source>
        <dbReference type="ARBA" id="ARBA00004141"/>
    </source>
</evidence>
<dbReference type="Gene3D" id="1.20.1560.10">
    <property type="entry name" value="ABC transporter type 1, transmembrane domain"/>
    <property type="match status" value="1"/>
</dbReference>
<evidence type="ECO:0000256" key="3">
    <source>
        <dbReference type="ARBA" id="ARBA00022989"/>
    </source>
</evidence>
<reference evidence="7 8" key="1">
    <citation type="journal article" date="2022" name="Nat. Genet.">
        <title>Improved pea reference genome and pan-genome highlight genomic features and evolutionary characteristics.</title>
        <authorList>
            <person name="Yang T."/>
            <person name="Liu R."/>
            <person name="Luo Y."/>
            <person name="Hu S."/>
            <person name="Wang D."/>
            <person name="Wang C."/>
            <person name="Pandey M.K."/>
            <person name="Ge S."/>
            <person name="Xu Q."/>
            <person name="Li N."/>
            <person name="Li G."/>
            <person name="Huang Y."/>
            <person name="Saxena R.K."/>
            <person name="Ji Y."/>
            <person name="Li M."/>
            <person name="Yan X."/>
            <person name="He Y."/>
            <person name="Liu Y."/>
            <person name="Wang X."/>
            <person name="Xiang C."/>
            <person name="Varshney R.K."/>
            <person name="Ding H."/>
            <person name="Gao S."/>
            <person name="Zong X."/>
        </authorList>
    </citation>
    <scope>NUCLEOTIDE SEQUENCE [LARGE SCALE GENOMIC DNA]</scope>
    <source>
        <strain evidence="7 8">cv. Zhongwan 6</strain>
    </source>
</reference>
<dbReference type="EMBL" id="JAMSHJ010000004">
    <property type="protein sequence ID" value="KAI5421948.1"/>
    <property type="molecule type" value="Genomic_DNA"/>
</dbReference>
<sequence length="300" mass="33242">MQQGNSSKGVQIPQLNWLQHANDHHNFSSQAKFLSSNFLFSVPTKKPQDGSGNGRFVVRQGQNFQVHKEDRLIRPGLLFQTYKYLAGIMSNPENMLKLPLSFTTTGQQRPSKETMRMTHLTVSMSQQLQLSLIIPLRRKTKALQGYSSTLRVAQKIGYRTGLAKGIGLGATYFVVFCCYALLLWYEGYLVRHHYTNGGLAIATMFAVMIGGLALGQSAPSMATFTKARVAVTLDNATGLMFAPSYIDVAIKSPLLNVEFPQALVNVRGAVVCKEECDPSVSVTIVRKVAKHDEARKLDLR</sequence>
<dbReference type="PROSITE" id="PS50929">
    <property type="entry name" value="ABC_TM1F"/>
    <property type="match status" value="1"/>
</dbReference>
<evidence type="ECO:0000313" key="7">
    <source>
        <dbReference type="EMBL" id="KAI5421948.1"/>
    </source>
</evidence>
<keyword evidence="3 5" id="KW-1133">Transmembrane helix</keyword>
<dbReference type="SUPFAM" id="SSF90123">
    <property type="entry name" value="ABC transporter transmembrane region"/>
    <property type="match status" value="1"/>
</dbReference>
<dbReference type="PANTHER" id="PTHR24222:SF70">
    <property type="entry name" value="BRACHYTIC2"/>
    <property type="match status" value="1"/>
</dbReference>
<keyword evidence="2 5" id="KW-0812">Transmembrane</keyword>
<proteinExistence type="predicted"/>
<name>A0A9D4XIH3_PEA</name>
<evidence type="ECO:0000259" key="6">
    <source>
        <dbReference type="PROSITE" id="PS50929"/>
    </source>
</evidence>
<dbReference type="GO" id="GO:0005886">
    <property type="term" value="C:plasma membrane"/>
    <property type="evidence" value="ECO:0007669"/>
    <property type="project" value="TreeGrafter"/>
</dbReference>
<dbReference type="AlphaFoldDB" id="A0A9D4XIH3"/>
<dbReference type="PANTHER" id="PTHR24222">
    <property type="entry name" value="ABC TRANSPORTER B FAMILY"/>
    <property type="match status" value="1"/>
</dbReference>
<keyword evidence="4 5" id="KW-0472">Membrane</keyword>
<dbReference type="InterPro" id="IPR039421">
    <property type="entry name" value="Type_1_exporter"/>
</dbReference>
<organism evidence="7 8">
    <name type="scientific">Pisum sativum</name>
    <name type="common">Garden pea</name>
    <name type="synonym">Lathyrus oleraceus</name>
    <dbReference type="NCBI Taxonomy" id="3888"/>
    <lineage>
        <taxon>Eukaryota</taxon>
        <taxon>Viridiplantae</taxon>
        <taxon>Streptophyta</taxon>
        <taxon>Embryophyta</taxon>
        <taxon>Tracheophyta</taxon>
        <taxon>Spermatophyta</taxon>
        <taxon>Magnoliopsida</taxon>
        <taxon>eudicotyledons</taxon>
        <taxon>Gunneridae</taxon>
        <taxon>Pentapetalae</taxon>
        <taxon>rosids</taxon>
        <taxon>fabids</taxon>
        <taxon>Fabales</taxon>
        <taxon>Fabaceae</taxon>
        <taxon>Papilionoideae</taxon>
        <taxon>50 kb inversion clade</taxon>
        <taxon>NPAAA clade</taxon>
        <taxon>Hologalegina</taxon>
        <taxon>IRL clade</taxon>
        <taxon>Fabeae</taxon>
        <taxon>Lathyrus</taxon>
    </lineage>
</organism>
<evidence type="ECO:0000256" key="4">
    <source>
        <dbReference type="ARBA" id="ARBA00023136"/>
    </source>
</evidence>
<evidence type="ECO:0000256" key="5">
    <source>
        <dbReference type="SAM" id="Phobius"/>
    </source>
</evidence>
<dbReference type="Gramene" id="Psat04G0541100-T1">
    <property type="protein sequence ID" value="KAI5421948.1"/>
    <property type="gene ID" value="KIW84_045411"/>
</dbReference>
<feature type="domain" description="ABC transmembrane type-1" evidence="6">
    <location>
        <begin position="141"/>
        <end position="226"/>
    </location>
</feature>
<dbReference type="GO" id="GO:0140359">
    <property type="term" value="F:ABC-type transporter activity"/>
    <property type="evidence" value="ECO:0007669"/>
    <property type="project" value="InterPro"/>
</dbReference>